<evidence type="ECO:0000256" key="2">
    <source>
        <dbReference type="ARBA" id="ARBA00008235"/>
    </source>
</evidence>
<evidence type="ECO:0000313" key="15">
    <source>
        <dbReference type="Proteomes" id="UP001279734"/>
    </source>
</evidence>
<dbReference type="EMBL" id="BSYO01000008">
    <property type="protein sequence ID" value="GMH08641.1"/>
    <property type="molecule type" value="Genomic_DNA"/>
</dbReference>
<evidence type="ECO:0000256" key="10">
    <source>
        <dbReference type="SAM" id="MobiDB-lite"/>
    </source>
</evidence>
<proteinExistence type="inferred from homology"/>
<evidence type="ECO:0000256" key="4">
    <source>
        <dbReference type="ARBA" id="ARBA00022606"/>
    </source>
</evidence>
<dbReference type="InterPro" id="IPR044767">
    <property type="entry name" value="Phy_HATPase-like"/>
</dbReference>
<evidence type="ECO:0000256" key="8">
    <source>
        <dbReference type="ARBA" id="ARBA00023163"/>
    </source>
</evidence>
<dbReference type="Pfam" id="PF02518">
    <property type="entry name" value="HATPase_c"/>
    <property type="match status" value="1"/>
</dbReference>
<dbReference type="InterPro" id="IPR035965">
    <property type="entry name" value="PAS-like_dom_sf"/>
</dbReference>
<dbReference type="InterPro" id="IPR003661">
    <property type="entry name" value="HisK_dim/P_dom"/>
</dbReference>
<dbReference type="InterPro" id="IPR013654">
    <property type="entry name" value="PAS_2"/>
</dbReference>
<dbReference type="SUPFAM" id="SSF55874">
    <property type="entry name" value="ATPase domain of HSP90 chaperone/DNA topoisomerase II/histidine kinase"/>
    <property type="match status" value="1"/>
</dbReference>
<feature type="domain" description="Histidine kinase" evidence="12">
    <location>
        <begin position="919"/>
        <end position="1137"/>
    </location>
</feature>
<evidence type="ECO:0000256" key="7">
    <source>
        <dbReference type="ARBA" id="ARBA00023015"/>
    </source>
</evidence>
<dbReference type="NCBIfam" id="TIGR00229">
    <property type="entry name" value="sensory_box"/>
    <property type="match status" value="1"/>
</dbReference>
<dbReference type="Pfam" id="PF08446">
    <property type="entry name" value="PAS_2"/>
    <property type="match status" value="1"/>
</dbReference>
<dbReference type="FunFam" id="3.30.450.20:FF:000039">
    <property type="entry name" value="Phytochrome"/>
    <property type="match status" value="1"/>
</dbReference>
<evidence type="ECO:0008006" key="16">
    <source>
        <dbReference type="Google" id="ProtNLM"/>
    </source>
</evidence>
<dbReference type="InterPro" id="IPR001294">
    <property type="entry name" value="Phytochrome"/>
</dbReference>
<dbReference type="SMART" id="SM00387">
    <property type="entry name" value="HATPase_c"/>
    <property type="match status" value="1"/>
</dbReference>
<reference evidence="14" key="1">
    <citation type="submission" date="2023-05" db="EMBL/GenBank/DDBJ databases">
        <title>Nepenthes gracilis genome sequencing.</title>
        <authorList>
            <person name="Fukushima K."/>
        </authorList>
    </citation>
    <scope>NUCLEOTIDE SEQUENCE</scope>
    <source>
        <strain evidence="14">SING2019-196</strain>
    </source>
</reference>
<dbReference type="InterPro" id="IPR013767">
    <property type="entry name" value="PAS_fold"/>
</dbReference>
<dbReference type="SUPFAM" id="SSF55781">
    <property type="entry name" value="GAF domain-like"/>
    <property type="match status" value="2"/>
</dbReference>
<accession>A0AAD3XLG3</accession>
<dbReference type="PRINTS" id="PR01033">
    <property type="entry name" value="PHYTOCHROME"/>
</dbReference>
<comment type="similarity">
    <text evidence="2">Belongs to the phytochrome family.</text>
</comment>
<dbReference type="Pfam" id="PF00512">
    <property type="entry name" value="HisKA"/>
    <property type="match status" value="1"/>
</dbReference>
<evidence type="ECO:0000259" key="13">
    <source>
        <dbReference type="PROSITE" id="PS50112"/>
    </source>
</evidence>
<gene>
    <name evidence="14" type="ORF">Nepgr_010481</name>
</gene>
<dbReference type="SMART" id="SM00388">
    <property type="entry name" value="HisKA"/>
    <property type="match status" value="1"/>
</dbReference>
<sequence>MGSVSRATPAHKQTHTASTSNFRNNHPSDSISKAIAQYTVDARLHAVFEQSGESGKSFDYSQSIKTTSQSVPSEQQITAYLSKIQRGGHIQPFGCVIAIDESTFMVIAYSENARELLGINPHTVPSLEKPEILTIGTDVRTLFTPSSAVLLEKAFGAREITLLNPIWIHSKNSGKPFYAILHRIDVGIVIDLEPARTEDPALCIAGAVQSQKLAVRAVSHLQSLPGGDIKLLCDAVVESVMELTGYDRVMVYRFHEDEHGEVVAESKRPHLEPYIGLHYPATDIPQASRFLFKQNRVRMIVDCHATPVRVIQDERLKKPLCLVGSTLRAPHGCHSQYMASMGSIASLVMAVIINGSDDEAAVGQKSMRLWGLVVCHHTSPRSIPFPLRYACEFLMQAFGLQLNMELQLASQMLEKHVLRTQTLLCDMLLRDSPTGIVIQSPSIMDLVKCDGAALLYQGKYYPLGMTPTEAQIKDIVDWLLTHHGDSTGLSTDSLADAGYPGAASLGDAVCGLAVAYISKRDFLFWFRSHTAKEIKWGGAKHHPEDKDDGQRMHPRSSFKAFLEVVKSQSLPWENAEMDAIHSLQLILRDSFKAAEITDSKAAEITDSKAAVITDSKTAVHAQLGDLEMQGMDELSSVAREMIRLIETARAPIFAVDSVGRINGWNANVAELTGLSVEEAMGKSLVHDLVHKESEETVEKLLDHALTGEEDKNVEIKLRTFGLQQQNEAVYVVVNACSSKDYTSNIVGVCFAGQDVTGQKLVMDKFVNIQGDYKAIVHSPNPLIPPIFASDENTFCTEWNTAMENLTGWSRGDVIGKMLVGEVFGSCCRLKGPDALTKFMIVLHSAIGGQETDKFPFAFFDRNGKYVQALLTANKRVKMDGHIIGAFCFMQIASPELQQAFRVQREQEKKRFTSMKELAYLCQEIKNPLSGICFTNSLLEATDLTDDQKQFLETCAACEKQIQKILGDVHMENIEDGFLELEKAEFLIESVINAVVSQVMISLRERGLQLIRDIPDEIKTFAVYGDQVRIQQVLADFLLNMVRCAPSPGGWVEIHVRAKLKKISDGVTVVHTEFRMMCPGEGLPPDIVQDMFHGSKWATEEGLSLCMCRKILKLLNGEVQYIRESERCYFLIILQLHMPQRGSMAMSVLTSLGVHHSERNLSSPFSSSAKSGFLPIATPLFHASNHFPHLRVGFQNSSFGPDAAFLANARAADSLVSRSPVVSLAPSLSASSGGLVSSDVISGSVLVGPECVKYDAPAAKSDVVKPTDLSWSRVVQVGHSYCQPKKVYKATGRMLPIISSMPGHSTKNPSSPKEFVKANSAAMSTSNSFEILYVEDDLSHLGRPATQIEFLSAVEVLDGPEHHDACNSRAEPASPGSSLYNALDEVIVTNKDSSASQPSQICQDESGCNVAVHNDLEMPSSCVNDDISSTISVDIPICNEDMAINSASIGNLSACPGSNEPEGDPPGRSTRSRKAKRPAKRISASGKSVPIPSKAREAGVNLCVLTVEGLSGVNLCFLMTGVELTCVFVDSRSDWGVLKAGVPC</sequence>
<dbReference type="InterPro" id="IPR036890">
    <property type="entry name" value="HATPase_C_sf"/>
</dbReference>
<comment type="caution">
    <text evidence="14">The sequence shown here is derived from an EMBL/GenBank/DDBJ whole genome shotgun (WGS) entry which is preliminary data.</text>
</comment>
<keyword evidence="6" id="KW-0157">Chromophore</keyword>
<dbReference type="PANTHER" id="PTHR47876:SF3">
    <property type="entry name" value="PHYTOCHROME 1"/>
    <property type="match status" value="1"/>
</dbReference>
<feature type="compositionally biased region" description="Basic residues" evidence="10">
    <location>
        <begin position="1469"/>
        <end position="1479"/>
    </location>
</feature>
<dbReference type="InterPro" id="IPR003594">
    <property type="entry name" value="HATPase_dom"/>
</dbReference>
<keyword evidence="7" id="KW-0805">Transcription regulation</keyword>
<dbReference type="PROSITE" id="PS50046">
    <property type="entry name" value="PHYTOCHROME_2"/>
    <property type="match status" value="1"/>
</dbReference>
<evidence type="ECO:0000256" key="3">
    <source>
        <dbReference type="ARBA" id="ARBA00022543"/>
    </source>
</evidence>
<dbReference type="SUPFAM" id="SSF55785">
    <property type="entry name" value="PYP-like sensor domain (PAS domain)"/>
    <property type="match status" value="3"/>
</dbReference>
<dbReference type="Pfam" id="PF00360">
    <property type="entry name" value="PHY"/>
    <property type="match status" value="1"/>
</dbReference>
<dbReference type="Gene3D" id="3.30.450.270">
    <property type="match status" value="1"/>
</dbReference>
<name>A0AAD3XLG3_NEPGR</name>
<comment type="function">
    <text evidence="1">Regulatory photoreceptor which exists in two forms that are reversibly interconvertible by light: the Pr form that absorbs maximally in the red region of the spectrum and the Pfr form that absorbs maximally in the far-red region. Photoconversion of Pr to Pfr induces an array of morphogenic responses, whereas reconversion of Pfr to Pr cancels the induction of those responses. Pfr controls the expression of a number of nuclear genes including those encoding the small subunit of ribulose-bisphosphate carboxylase, chlorophyll A/B binding protein, protochlorophyllide reductase, rRNA, etc. It also controls the expression of its own gene(s) in a negative feedback fashion.</text>
</comment>
<dbReference type="InterPro" id="IPR013515">
    <property type="entry name" value="Phytochrome_cen-reg"/>
</dbReference>
<dbReference type="GO" id="GO:0006355">
    <property type="term" value="P:regulation of DNA-templated transcription"/>
    <property type="evidence" value="ECO:0007669"/>
    <property type="project" value="InterPro"/>
</dbReference>
<keyword evidence="5" id="KW-0677">Repeat</keyword>
<dbReference type="FunFam" id="3.30.450.270:FF:000001">
    <property type="entry name" value="Phytochrome"/>
    <property type="match status" value="1"/>
</dbReference>
<dbReference type="InterPro" id="IPR043150">
    <property type="entry name" value="Phytochrome_PHY_sf"/>
</dbReference>
<dbReference type="Pfam" id="PF01590">
    <property type="entry name" value="GAF"/>
    <property type="match status" value="1"/>
</dbReference>
<dbReference type="PROSITE" id="PS00245">
    <property type="entry name" value="PHYTOCHROME_1"/>
    <property type="match status" value="1"/>
</dbReference>
<dbReference type="Proteomes" id="UP001279734">
    <property type="component" value="Unassembled WGS sequence"/>
</dbReference>
<feature type="domain" description="PAS" evidence="13">
    <location>
        <begin position="637"/>
        <end position="708"/>
    </location>
</feature>
<dbReference type="CDD" id="cd00082">
    <property type="entry name" value="HisKA"/>
    <property type="match status" value="1"/>
</dbReference>
<protein>
    <recommendedName>
        <fullName evidence="16">Phytochrome</fullName>
    </recommendedName>
</protein>
<dbReference type="GO" id="GO:0009881">
    <property type="term" value="F:photoreceptor activity"/>
    <property type="evidence" value="ECO:0007669"/>
    <property type="project" value="UniProtKB-KW"/>
</dbReference>
<evidence type="ECO:0000259" key="12">
    <source>
        <dbReference type="PROSITE" id="PS50109"/>
    </source>
</evidence>
<dbReference type="CDD" id="cd00130">
    <property type="entry name" value="PAS"/>
    <property type="match status" value="2"/>
</dbReference>
<dbReference type="Gene3D" id="3.30.450.20">
    <property type="entry name" value="PAS domain"/>
    <property type="match status" value="3"/>
</dbReference>
<evidence type="ECO:0000313" key="14">
    <source>
        <dbReference type="EMBL" id="GMH08641.1"/>
    </source>
</evidence>
<keyword evidence="15" id="KW-1185">Reference proteome</keyword>
<dbReference type="GO" id="GO:0009584">
    <property type="term" value="P:detection of visible light"/>
    <property type="evidence" value="ECO:0007669"/>
    <property type="project" value="InterPro"/>
</dbReference>
<feature type="domain" description="PAS" evidence="13">
    <location>
        <begin position="771"/>
        <end position="823"/>
    </location>
</feature>
<dbReference type="InterPro" id="IPR000014">
    <property type="entry name" value="PAS"/>
</dbReference>
<feature type="region of interest" description="Disordered" evidence="10">
    <location>
        <begin position="1453"/>
        <end position="1489"/>
    </location>
</feature>
<keyword evidence="4" id="KW-0716">Sensory transduction</keyword>
<dbReference type="InterPro" id="IPR013516">
    <property type="entry name" value="Phyto_chromo_BS"/>
</dbReference>
<evidence type="ECO:0000256" key="1">
    <source>
        <dbReference type="ARBA" id="ARBA00002479"/>
    </source>
</evidence>
<dbReference type="InterPro" id="IPR016132">
    <property type="entry name" value="Phyto_chromo_attachment"/>
</dbReference>
<dbReference type="PROSITE" id="PS50112">
    <property type="entry name" value="PAS"/>
    <property type="match status" value="2"/>
</dbReference>
<dbReference type="SMART" id="SM00091">
    <property type="entry name" value="PAS"/>
    <property type="match status" value="2"/>
</dbReference>
<dbReference type="Pfam" id="PF00989">
    <property type="entry name" value="PAS"/>
    <property type="match status" value="2"/>
</dbReference>
<dbReference type="FunFam" id="1.10.287.130:FF:000029">
    <property type="entry name" value="Phytochrome"/>
    <property type="match status" value="1"/>
</dbReference>
<feature type="region of interest" description="Disordered" evidence="10">
    <location>
        <begin position="1"/>
        <end position="28"/>
    </location>
</feature>
<evidence type="ECO:0000256" key="9">
    <source>
        <dbReference type="ARBA" id="ARBA00023170"/>
    </source>
</evidence>
<dbReference type="PROSITE" id="PS50109">
    <property type="entry name" value="HIS_KIN"/>
    <property type="match status" value="1"/>
</dbReference>
<keyword evidence="3" id="KW-0600">Photoreceptor protein</keyword>
<dbReference type="Gene3D" id="3.30.450.40">
    <property type="match status" value="1"/>
</dbReference>
<dbReference type="InterPro" id="IPR029016">
    <property type="entry name" value="GAF-like_dom_sf"/>
</dbReference>
<dbReference type="CDD" id="cd16932">
    <property type="entry name" value="HATPase_Phy-like"/>
    <property type="match status" value="1"/>
</dbReference>
<keyword evidence="9" id="KW-0675">Receptor</keyword>
<dbReference type="GO" id="GO:0000155">
    <property type="term" value="F:phosphorelay sensor kinase activity"/>
    <property type="evidence" value="ECO:0007669"/>
    <property type="project" value="InterPro"/>
</dbReference>
<dbReference type="SMART" id="SM00065">
    <property type="entry name" value="GAF"/>
    <property type="match status" value="1"/>
</dbReference>
<feature type="compositionally biased region" description="Polar residues" evidence="10">
    <location>
        <begin position="15"/>
        <end position="28"/>
    </location>
</feature>
<dbReference type="FunFam" id="3.30.565.10:FF:000044">
    <property type="entry name" value="Phytochrome"/>
    <property type="match status" value="1"/>
</dbReference>
<evidence type="ECO:0000256" key="5">
    <source>
        <dbReference type="ARBA" id="ARBA00022737"/>
    </source>
</evidence>
<dbReference type="GO" id="GO:0017007">
    <property type="term" value="P:protein-bilin linkage"/>
    <property type="evidence" value="ECO:0007669"/>
    <property type="project" value="UniProtKB-ARBA"/>
</dbReference>
<dbReference type="FunFam" id="3.30.450.20:FF:000034">
    <property type="entry name" value="Phytochrome"/>
    <property type="match status" value="1"/>
</dbReference>
<organism evidence="14 15">
    <name type="scientific">Nepenthes gracilis</name>
    <name type="common">Slender pitcher plant</name>
    <dbReference type="NCBI Taxonomy" id="150966"/>
    <lineage>
        <taxon>Eukaryota</taxon>
        <taxon>Viridiplantae</taxon>
        <taxon>Streptophyta</taxon>
        <taxon>Embryophyta</taxon>
        <taxon>Tracheophyta</taxon>
        <taxon>Spermatophyta</taxon>
        <taxon>Magnoliopsida</taxon>
        <taxon>eudicotyledons</taxon>
        <taxon>Gunneridae</taxon>
        <taxon>Pentapetalae</taxon>
        <taxon>Caryophyllales</taxon>
        <taxon>Nepenthaceae</taxon>
        <taxon>Nepenthes</taxon>
    </lineage>
</organism>
<dbReference type="InterPro" id="IPR003018">
    <property type="entry name" value="GAF"/>
</dbReference>
<dbReference type="Gene3D" id="3.30.565.10">
    <property type="entry name" value="Histidine kinase-like ATPase, C-terminal domain"/>
    <property type="match status" value="1"/>
</dbReference>
<evidence type="ECO:0000259" key="11">
    <source>
        <dbReference type="PROSITE" id="PS50046"/>
    </source>
</evidence>
<keyword evidence="8" id="KW-0804">Transcription</keyword>
<feature type="domain" description="Phytochrome chromophore attachment site" evidence="11">
    <location>
        <begin position="228"/>
        <end position="396"/>
    </location>
</feature>
<dbReference type="InterPro" id="IPR005467">
    <property type="entry name" value="His_kinase_dom"/>
</dbReference>
<dbReference type="PANTHER" id="PTHR47876">
    <property type="entry name" value="OS08G0260000 PROTEIN"/>
    <property type="match status" value="1"/>
</dbReference>
<evidence type="ECO:0000256" key="6">
    <source>
        <dbReference type="ARBA" id="ARBA00022991"/>
    </source>
</evidence>